<organism evidence="1 2">
    <name type="scientific">Chiloscyllium punctatum</name>
    <name type="common">Brownbanded bambooshark</name>
    <name type="synonym">Hemiscyllium punctatum</name>
    <dbReference type="NCBI Taxonomy" id="137246"/>
    <lineage>
        <taxon>Eukaryota</taxon>
        <taxon>Metazoa</taxon>
        <taxon>Chordata</taxon>
        <taxon>Craniata</taxon>
        <taxon>Vertebrata</taxon>
        <taxon>Chondrichthyes</taxon>
        <taxon>Elasmobranchii</taxon>
        <taxon>Galeomorphii</taxon>
        <taxon>Galeoidea</taxon>
        <taxon>Orectolobiformes</taxon>
        <taxon>Hemiscylliidae</taxon>
        <taxon>Chiloscyllium</taxon>
    </lineage>
</organism>
<dbReference type="EMBL" id="BEZZ01000167">
    <property type="protein sequence ID" value="GCC27511.1"/>
    <property type="molecule type" value="Genomic_DNA"/>
</dbReference>
<reference evidence="1 2" key="1">
    <citation type="journal article" date="2018" name="Nat. Ecol. Evol.">
        <title>Shark genomes provide insights into elasmobranch evolution and the origin of vertebrates.</title>
        <authorList>
            <person name="Hara Y"/>
            <person name="Yamaguchi K"/>
            <person name="Onimaru K"/>
            <person name="Kadota M"/>
            <person name="Koyanagi M"/>
            <person name="Keeley SD"/>
            <person name="Tatsumi K"/>
            <person name="Tanaka K"/>
            <person name="Motone F"/>
            <person name="Kageyama Y"/>
            <person name="Nozu R"/>
            <person name="Adachi N"/>
            <person name="Nishimura O"/>
            <person name="Nakagawa R"/>
            <person name="Tanegashima C"/>
            <person name="Kiyatake I"/>
            <person name="Matsumoto R"/>
            <person name="Murakumo K"/>
            <person name="Nishida K"/>
            <person name="Terakita A"/>
            <person name="Kuratani S"/>
            <person name="Sato K"/>
            <person name="Hyodo S Kuraku.S."/>
        </authorList>
    </citation>
    <scope>NUCLEOTIDE SEQUENCE [LARGE SCALE GENOMIC DNA]</scope>
</reference>
<dbReference type="AlphaFoldDB" id="A0A401SAS8"/>
<name>A0A401SAS8_CHIPU</name>
<dbReference type="OMA" id="SQSYIVW"/>
<dbReference type="Proteomes" id="UP000287033">
    <property type="component" value="Unassembled WGS sequence"/>
</dbReference>
<evidence type="ECO:0008006" key="3">
    <source>
        <dbReference type="Google" id="ProtNLM"/>
    </source>
</evidence>
<proteinExistence type="predicted"/>
<dbReference type="STRING" id="137246.A0A401SAS8"/>
<protein>
    <recommendedName>
        <fullName evidence="3">Rho GTPase-activating protein 6</fullName>
    </recommendedName>
</protein>
<comment type="caution">
    <text evidence="1">The sequence shown here is derived from an EMBL/GenBank/DDBJ whole genome shotgun (WGS) entry which is preliminary data.</text>
</comment>
<sequence length="184" mass="19852">MSAQGLPQGAAGGGGGWLNTVLFCSSPSAKSMSKRKLRQTRSLDSAIIRGYGTDSELTAADDFDAPRAACLRGKYAGAGGPLCSRSSAESLLSGRSLRPRHCPRSPLEKSLSASFSFDLEPRGGGRRTAAWDLAFLPRGQPQSPASNTLFSPRKWLQRKPHQVSSQSYIVWRSEVGVLYSCREF</sequence>
<dbReference type="OrthoDB" id="10024839at2759"/>
<keyword evidence="2" id="KW-1185">Reference proteome</keyword>
<gene>
    <name evidence="1" type="ORF">chiPu_0005935</name>
</gene>
<evidence type="ECO:0000313" key="2">
    <source>
        <dbReference type="Proteomes" id="UP000287033"/>
    </source>
</evidence>
<accession>A0A401SAS8</accession>
<evidence type="ECO:0000313" key="1">
    <source>
        <dbReference type="EMBL" id="GCC27511.1"/>
    </source>
</evidence>